<keyword evidence="5" id="KW-0677">Repeat</keyword>
<evidence type="ECO:0000256" key="7">
    <source>
        <dbReference type="ARBA" id="ARBA00023136"/>
    </source>
</evidence>
<evidence type="ECO:0000256" key="1">
    <source>
        <dbReference type="ARBA" id="ARBA00004167"/>
    </source>
</evidence>
<evidence type="ECO:0000313" key="10">
    <source>
        <dbReference type="EMBL" id="CAI0447173.1"/>
    </source>
</evidence>
<comment type="caution">
    <text evidence="10">The sequence shown here is derived from an EMBL/GenBank/DDBJ whole genome shotgun (WGS) entry which is preliminary data.</text>
</comment>
<organism evidence="10 11">
    <name type="scientific">Linum tenue</name>
    <dbReference type="NCBI Taxonomy" id="586396"/>
    <lineage>
        <taxon>Eukaryota</taxon>
        <taxon>Viridiplantae</taxon>
        <taxon>Streptophyta</taxon>
        <taxon>Embryophyta</taxon>
        <taxon>Tracheophyta</taxon>
        <taxon>Spermatophyta</taxon>
        <taxon>Magnoliopsida</taxon>
        <taxon>eudicotyledons</taxon>
        <taxon>Gunneridae</taxon>
        <taxon>Pentapetalae</taxon>
        <taxon>rosids</taxon>
        <taxon>fabids</taxon>
        <taxon>Malpighiales</taxon>
        <taxon>Linaceae</taxon>
        <taxon>Linum</taxon>
    </lineage>
</organism>
<dbReference type="Pfam" id="PF13855">
    <property type="entry name" value="LRR_8"/>
    <property type="match status" value="1"/>
</dbReference>
<keyword evidence="11" id="KW-1185">Reference proteome</keyword>
<protein>
    <recommendedName>
        <fullName evidence="9">Malectin-like domain-containing protein</fullName>
    </recommendedName>
</protein>
<keyword evidence="2" id="KW-0433">Leucine-rich repeat</keyword>
<dbReference type="GO" id="GO:0016020">
    <property type="term" value="C:membrane"/>
    <property type="evidence" value="ECO:0007669"/>
    <property type="project" value="UniProtKB-SubCell"/>
</dbReference>
<keyword evidence="4 8" id="KW-0732">Signal</keyword>
<dbReference type="PANTHER" id="PTHR45631:SF45">
    <property type="entry name" value="LEUCINE-RICH REPEAT (LRR) FAMILY PROTEIN"/>
    <property type="match status" value="1"/>
</dbReference>
<dbReference type="Pfam" id="PF12819">
    <property type="entry name" value="Malectin_like"/>
    <property type="match status" value="1"/>
</dbReference>
<dbReference type="Gene3D" id="2.60.120.430">
    <property type="entry name" value="Galactose-binding lectin"/>
    <property type="match status" value="1"/>
</dbReference>
<gene>
    <name evidence="10" type="ORF">LITE_LOCUS29307</name>
</gene>
<dbReference type="PANTHER" id="PTHR45631">
    <property type="entry name" value="OS07G0107800 PROTEIN-RELATED"/>
    <property type="match status" value="1"/>
</dbReference>
<reference evidence="10" key="1">
    <citation type="submission" date="2022-08" db="EMBL/GenBank/DDBJ databases">
        <authorList>
            <person name="Gutierrez-Valencia J."/>
        </authorList>
    </citation>
    <scope>NUCLEOTIDE SEQUENCE</scope>
</reference>
<accession>A0AAV0MK51</accession>
<evidence type="ECO:0000256" key="3">
    <source>
        <dbReference type="ARBA" id="ARBA00022692"/>
    </source>
</evidence>
<evidence type="ECO:0000256" key="4">
    <source>
        <dbReference type="ARBA" id="ARBA00022729"/>
    </source>
</evidence>
<dbReference type="SUPFAM" id="SSF52058">
    <property type="entry name" value="L domain-like"/>
    <property type="match status" value="1"/>
</dbReference>
<dbReference type="AlphaFoldDB" id="A0AAV0MK51"/>
<sequence>MSPSIFLSWLVSIPILAAISSSAAPIAVPGPKGFPLNCGGTDEVTLGNEKYIPDDGFILTGTKGTVKTPGILPILSTLRFFPDGQARKYCYAFQVTKGGKYLVRTIYYYGGFDGGKEPPVFDQIVQGTKWATVNTTEDYAKGQTTYYEIIVVSPTKTLNVCLARNKNTTSYPFISAMVVQSLENSMYNSSDFTKYALTTVARNYFGQEGGAISFPDDQYYRLWEPFHDKNQPTVESKSNVTSSDFWNFPPAKAFTRGFTTSRGKTIRFQWPPMSVPATKYYVAMYFQDNRTPSPYSWRVFSVTLNGLLFYKDLNVTEKGVTVYASEWPLSGVTELMLTPADDMPVGPVINAAEVLQLLPYGSRTQTRDVIAMEALGSSFDDPPADWVGDPCLPPENSWTGVTCTHELMARVQKIELRNKGLAGSISPSIANLTALTSISLGGNKLTGEIPDMGSLKDLQYLHLENNQLEGLIPQSLGQLKRIQEIYLQNNNLRGKIPGSLQNKPGLTLQYENTCIDIFIEFLLSVRYLFVYTGF</sequence>
<name>A0AAV0MK51_9ROSI</name>
<evidence type="ECO:0000256" key="5">
    <source>
        <dbReference type="ARBA" id="ARBA00022737"/>
    </source>
</evidence>
<evidence type="ECO:0000313" key="11">
    <source>
        <dbReference type="Proteomes" id="UP001154282"/>
    </source>
</evidence>
<dbReference type="InterPro" id="IPR001611">
    <property type="entry name" value="Leu-rich_rpt"/>
</dbReference>
<dbReference type="InterPro" id="IPR032675">
    <property type="entry name" value="LRR_dom_sf"/>
</dbReference>
<feature type="signal peptide" evidence="8">
    <location>
        <begin position="1"/>
        <end position="23"/>
    </location>
</feature>
<dbReference type="Proteomes" id="UP001154282">
    <property type="component" value="Unassembled WGS sequence"/>
</dbReference>
<evidence type="ECO:0000256" key="8">
    <source>
        <dbReference type="SAM" id="SignalP"/>
    </source>
</evidence>
<proteinExistence type="predicted"/>
<dbReference type="Gene3D" id="3.80.10.10">
    <property type="entry name" value="Ribonuclease Inhibitor"/>
    <property type="match status" value="1"/>
</dbReference>
<keyword evidence="7" id="KW-0472">Membrane</keyword>
<keyword evidence="6" id="KW-1133">Transmembrane helix</keyword>
<feature type="domain" description="Malectin-like" evidence="9">
    <location>
        <begin position="36"/>
        <end position="355"/>
    </location>
</feature>
<dbReference type="InterPro" id="IPR024788">
    <property type="entry name" value="Malectin-like_Carb-bd_dom"/>
</dbReference>
<dbReference type="FunFam" id="3.80.10.10:FF:000129">
    <property type="entry name" value="Leucine-rich repeat receptor-like kinase"/>
    <property type="match status" value="1"/>
</dbReference>
<evidence type="ECO:0000256" key="2">
    <source>
        <dbReference type="ARBA" id="ARBA00022614"/>
    </source>
</evidence>
<feature type="chain" id="PRO_5043426619" description="Malectin-like domain-containing protein" evidence="8">
    <location>
        <begin position="24"/>
        <end position="534"/>
    </location>
</feature>
<dbReference type="EMBL" id="CAMGYJ010000007">
    <property type="protein sequence ID" value="CAI0447173.1"/>
    <property type="molecule type" value="Genomic_DNA"/>
</dbReference>
<evidence type="ECO:0000256" key="6">
    <source>
        <dbReference type="ARBA" id="ARBA00022989"/>
    </source>
</evidence>
<comment type="subcellular location">
    <subcellularLocation>
        <location evidence="1">Membrane</location>
        <topology evidence="1">Single-pass membrane protein</topology>
    </subcellularLocation>
</comment>
<evidence type="ECO:0000259" key="9">
    <source>
        <dbReference type="Pfam" id="PF12819"/>
    </source>
</evidence>
<keyword evidence="3" id="KW-0812">Transmembrane</keyword>